<proteinExistence type="predicted"/>
<dbReference type="AlphaFoldDB" id="A0A059A4E8"/>
<dbReference type="Gramene" id="KCW48693">
    <property type="protein sequence ID" value="KCW48693"/>
    <property type="gene ID" value="EUGRSUZ_K02345"/>
</dbReference>
<feature type="compositionally biased region" description="Low complexity" evidence="1">
    <location>
        <begin position="97"/>
        <end position="115"/>
    </location>
</feature>
<dbReference type="PANTHER" id="PTHR36032">
    <property type="entry name" value="PHOSPHOPANTOTHENATE--CYSTEINE LIGASE 2"/>
    <property type="match status" value="1"/>
</dbReference>
<feature type="compositionally biased region" description="Low complexity" evidence="1">
    <location>
        <begin position="128"/>
        <end position="137"/>
    </location>
</feature>
<gene>
    <name evidence="2" type="ORF">EUGRSUZ_K02345</name>
</gene>
<feature type="region of interest" description="Disordered" evidence="1">
    <location>
        <begin position="1"/>
        <end position="31"/>
    </location>
</feature>
<feature type="region of interest" description="Disordered" evidence="1">
    <location>
        <begin position="79"/>
        <end position="171"/>
    </location>
</feature>
<name>A0A059A4E8_EUCGR</name>
<dbReference type="PANTHER" id="PTHR36032:SF1">
    <property type="entry name" value="PHOSPHOPANTOTHENATE--CYSTEINE LIGASE 2"/>
    <property type="match status" value="1"/>
</dbReference>
<reference evidence="2" key="1">
    <citation type="submission" date="2013-07" db="EMBL/GenBank/DDBJ databases">
        <title>The genome of Eucalyptus grandis.</title>
        <authorList>
            <person name="Schmutz J."/>
            <person name="Hayes R."/>
            <person name="Myburg A."/>
            <person name="Tuskan G."/>
            <person name="Grattapaglia D."/>
            <person name="Rokhsar D.S."/>
        </authorList>
    </citation>
    <scope>NUCLEOTIDE SEQUENCE</scope>
    <source>
        <tissue evidence="2">Leaf extractions</tissue>
    </source>
</reference>
<accession>A0A059A4E8</accession>
<dbReference type="FunCoup" id="A0A059A4E8">
    <property type="interactions" value="1324"/>
</dbReference>
<feature type="non-terminal residue" evidence="2">
    <location>
        <position position="1"/>
    </location>
</feature>
<evidence type="ECO:0000256" key="1">
    <source>
        <dbReference type="SAM" id="MobiDB-lite"/>
    </source>
</evidence>
<evidence type="ECO:0000313" key="2">
    <source>
        <dbReference type="EMBL" id="KCW48693.1"/>
    </source>
</evidence>
<protein>
    <submittedName>
        <fullName evidence="2">Uncharacterized protein</fullName>
    </submittedName>
</protein>
<dbReference type="EMBL" id="KK198763">
    <property type="protein sequence ID" value="KCW48693.1"/>
    <property type="molecule type" value="Genomic_DNA"/>
</dbReference>
<organism evidence="2">
    <name type="scientific">Eucalyptus grandis</name>
    <name type="common">Flooded gum</name>
    <dbReference type="NCBI Taxonomy" id="71139"/>
    <lineage>
        <taxon>Eukaryota</taxon>
        <taxon>Viridiplantae</taxon>
        <taxon>Streptophyta</taxon>
        <taxon>Embryophyta</taxon>
        <taxon>Tracheophyta</taxon>
        <taxon>Spermatophyta</taxon>
        <taxon>Magnoliopsida</taxon>
        <taxon>eudicotyledons</taxon>
        <taxon>Gunneridae</taxon>
        <taxon>Pentapetalae</taxon>
        <taxon>rosids</taxon>
        <taxon>malvids</taxon>
        <taxon>Myrtales</taxon>
        <taxon>Myrtaceae</taxon>
        <taxon>Myrtoideae</taxon>
        <taxon>Eucalypteae</taxon>
        <taxon>Eucalyptus</taxon>
    </lineage>
</organism>
<sequence length="283" mass="30883">RTKREEKHQLISLITPTTKKKKKKGHRKEENSRLFLKFSQKRIVVSTTVPFSLFSFTKGKENEKTRAGYLLTLSEDKRSEATLPTTDSVGSIHPIGAPTSPSPAAAAAAAPAPSKAARKMPENPSPAAPAADPSAAPFKRYAPPNQRNRSLNRRKSGEQLDRPNNFCVSDGEKNHTAALRNTINDQRDAVGGNLPKENRRSPLIPLEGCSTSEASRVLNKRWEDTIHKCNDLSIDSSERPVMYSGSTKLPHQLIAPSGVGSPGSQMDFLGELRQAMRNANAGP</sequence>
<dbReference type="eggNOG" id="ENOG502S2D8">
    <property type="taxonomic scope" value="Eukaryota"/>
</dbReference>
<dbReference type="STRING" id="71139.A0A059A4E8"/>
<dbReference type="InParanoid" id="A0A059A4E8"/>